<evidence type="ECO:0000256" key="1">
    <source>
        <dbReference type="ARBA" id="ARBA00001917"/>
    </source>
</evidence>
<dbReference type="Proteomes" id="UP001251528">
    <property type="component" value="Unassembled WGS sequence"/>
</dbReference>
<feature type="binding site" evidence="8">
    <location>
        <position position="267"/>
    </location>
    <ligand>
        <name>FMN</name>
        <dbReference type="ChEBI" id="CHEBI:58210"/>
    </ligand>
</feature>
<dbReference type="InterPro" id="IPR000262">
    <property type="entry name" value="FMN-dep_DH"/>
</dbReference>
<evidence type="ECO:0000259" key="9">
    <source>
        <dbReference type="PROSITE" id="PS51349"/>
    </source>
</evidence>
<keyword evidence="3" id="KW-0560">Oxidoreductase</keyword>
<evidence type="ECO:0000256" key="6">
    <source>
        <dbReference type="ARBA" id="ARBA00083297"/>
    </source>
</evidence>
<evidence type="ECO:0000256" key="5">
    <source>
        <dbReference type="ARBA" id="ARBA00073420"/>
    </source>
</evidence>
<comment type="pathway">
    <text evidence="2">Mycotoxin biosynthesis.</text>
</comment>
<feature type="binding site" evidence="8">
    <location>
        <position position="113"/>
    </location>
    <ligand>
        <name>FMN</name>
        <dbReference type="ChEBI" id="CHEBI:58210"/>
    </ligand>
</feature>
<feature type="binding site" evidence="8">
    <location>
        <position position="272"/>
    </location>
    <ligand>
        <name>glyoxylate</name>
        <dbReference type="ChEBI" id="CHEBI:36655"/>
    </ligand>
</feature>
<feature type="binding site" evidence="8">
    <location>
        <position position="147"/>
    </location>
    <ligand>
        <name>glyoxylate</name>
        <dbReference type="ChEBI" id="CHEBI:36655"/>
    </ligand>
</feature>
<evidence type="ECO:0000313" key="10">
    <source>
        <dbReference type="EMBL" id="KAK2590906.1"/>
    </source>
</evidence>
<protein>
    <recommendedName>
        <fullName evidence="5">Oxidase FUB9</fullName>
    </recommendedName>
    <alternativeName>
        <fullName evidence="6">Fusaric acid biosynthesis protein 9</fullName>
    </alternativeName>
</protein>
<evidence type="ECO:0000256" key="7">
    <source>
        <dbReference type="PIRSR" id="PIRSR000138-1"/>
    </source>
</evidence>
<dbReference type="PANTHER" id="PTHR10578">
    <property type="entry name" value="S -2-HYDROXY-ACID OXIDASE-RELATED"/>
    <property type="match status" value="1"/>
</dbReference>
<dbReference type="PROSITE" id="PS51349">
    <property type="entry name" value="FMN_HYDROXY_ACID_DH_2"/>
    <property type="match status" value="1"/>
</dbReference>
<comment type="caution">
    <text evidence="10">The sequence shown here is derived from an EMBL/GenBank/DDBJ whole genome shotgun (WGS) entry which is preliminary data.</text>
</comment>
<feature type="binding site" evidence="8">
    <location>
        <position position="269"/>
    </location>
    <ligand>
        <name>glyoxylate</name>
        <dbReference type="ChEBI" id="CHEBI:36655"/>
    </ligand>
</feature>
<keyword evidence="8" id="KW-0288">FMN</keyword>
<keyword evidence="11" id="KW-1185">Reference proteome</keyword>
<comment type="cofactor">
    <cofactor evidence="1">
        <name>FMN</name>
        <dbReference type="ChEBI" id="CHEBI:58210"/>
    </cofactor>
</comment>
<feature type="active site" description="Proton acceptor" evidence="7">
    <location>
        <position position="269"/>
    </location>
</feature>
<dbReference type="GO" id="GO:0010181">
    <property type="term" value="F:FMN binding"/>
    <property type="evidence" value="ECO:0007669"/>
    <property type="project" value="InterPro"/>
</dbReference>
<name>A0AAJ0FNE7_9HYPO</name>
<dbReference type="InterPro" id="IPR012133">
    <property type="entry name" value="Alpha-hydoxy_acid_DH_FMN"/>
</dbReference>
<dbReference type="SUPFAM" id="SSF51395">
    <property type="entry name" value="FMN-linked oxidoreductases"/>
    <property type="match status" value="1"/>
</dbReference>
<feature type="binding site" evidence="8">
    <location>
        <position position="145"/>
    </location>
    <ligand>
        <name>FMN</name>
        <dbReference type="ChEBI" id="CHEBI:58210"/>
    </ligand>
</feature>
<sequence>MTSKTNQELILNVNDVKAAAARKLAVTAREFYDAGSGDQVTVAENSTAYSKYRLRPRVLVDVSQTDTSVSVFGQKIAFPLCVSPAGIQAMAHPDGELATSRACAKRGIHMGVSSFSNHAVEEVRAAGREAGPPPPVAAPLQHAMQLYTMQDRSAQLRIIQRAERAGCAAVLLTADSPVLGVRYSEVRNDFRTPEGLALPMLERTSEAIRAQTHDGGFTSFNSSSHSWAREIPWLRSVTSMQIWIKGVLTAEDVQLAVHYGCDGVIVSNHGGRQLDQTPATIDVLRECVDAANGKIDVHIDGGIRSGTDIFKALALGAKCVWIGRPIIWGLAYDGEAGATKTLDILYTEFKHCMQLCGCKSVADITPSCLGVISKDGPLARL</sequence>
<dbReference type="Pfam" id="PF01070">
    <property type="entry name" value="FMN_dh"/>
    <property type="match status" value="1"/>
</dbReference>
<comment type="similarity">
    <text evidence="4">Belongs to the FMN-dependent alpha-hydroxy acid dehydrogenase family.</text>
</comment>
<dbReference type="PIRSF" id="PIRSF000138">
    <property type="entry name" value="Al-hdrx_acd_dh"/>
    <property type="match status" value="1"/>
</dbReference>
<dbReference type="EMBL" id="JASWJB010000383">
    <property type="protein sequence ID" value="KAK2590906.1"/>
    <property type="molecule type" value="Genomic_DNA"/>
</dbReference>
<dbReference type="InterPro" id="IPR013785">
    <property type="entry name" value="Aldolase_TIM"/>
</dbReference>
<dbReference type="FunFam" id="3.20.20.70:FF:000056">
    <property type="entry name" value="hydroxyacid oxidase 2"/>
    <property type="match status" value="1"/>
</dbReference>
<organism evidence="10 11">
    <name type="scientific">Conoideocrella luteorostrata</name>
    <dbReference type="NCBI Taxonomy" id="1105319"/>
    <lineage>
        <taxon>Eukaryota</taxon>
        <taxon>Fungi</taxon>
        <taxon>Dikarya</taxon>
        <taxon>Ascomycota</taxon>
        <taxon>Pezizomycotina</taxon>
        <taxon>Sordariomycetes</taxon>
        <taxon>Hypocreomycetidae</taxon>
        <taxon>Hypocreales</taxon>
        <taxon>Clavicipitaceae</taxon>
        <taxon>Conoideocrella</taxon>
    </lineage>
</organism>
<dbReference type="InterPro" id="IPR008259">
    <property type="entry name" value="FMN_hydac_DH_AS"/>
</dbReference>
<reference evidence="10" key="1">
    <citation type="submission" date="2023-06" db="EMBL/GenBank/DDBJ databases">
        <title>Conoideocrella luteorostrata (Hypocreales: Clavicipitaceae), a potential biocontrol fungus for elongate hemlock scale in United States Christmas tree production areas.</title>
        <authorList>
            <person name="Barrett H."/>
            <person name="Lovett B."/>
            <person name="Macias A.M."/>
            <person name="Stajich J.E."/>
            <person name="Kasson M.T."/>
        </authorList>
    </citation>
    <scope>NUCLEOTIDE SEQUENCE</scope>
    <source>
        <strain evidence="10">ARSEF 14590</strain>
    </source>
</reference>
<dbReference type="CDD" id="cd02809">
    <property type="entry name" value="alpha_hydroxyacid_oxid_FMN"/>
    <property type="match status" value="1"/>
</dbReference>
<evidence type="ECO:0000313" key="11">
    <source>
        <dbReference type="Proteomes" id="UP001251528"/>
    </source>
</evidence>
<evidence type="ECO:0000256" key="2">
    <source>
        <dbReference type="ARBA" id="ARBA00004685"/>
    </source>
</evidence>
<gene>
    <name evidence="10" type="ORF">QQS21_011404</name>
</gene>
<dbReference type="PANTHER" id="PTHR10578:SF149">
    <property type="entry name" value="2-HYDROXYACID OXIDASE 2"/>
    <property type="match status" value="1"/>
</dbReference>
<keyword evidence="8" id="KW-0285">Flavoprotein</keyword>
<feature type="binding site" evidence="8">
    <location>
        <begin position="300"/>
        <end position="304"/>
    </location>
    <ligand>
        <name>FMN</name>
        <dbReference type="ChEBI" id="CHEBI:58210"/>
    </ligand>
</feature>
<accession>A0AAJ0FNE7</accession>
<feature type="binding site" evidence="8">
    <location>
        <position position="245"/>
    </location>
    <ligand>
        <name>FMN</name>
        <dbReference type="ChEBI" id="CHEBI:58210"/>
    </ligand>
</feature>
<dbReference type="InterPro" id="IPR037396">
    <property type="entry name" value="FMN_HAD"/>
</dbReference>
<dbReference type="AlphaFoldDB" id="A0AAJ0FNE7"/>
<evidence type="ECO:0000256" key="8">
    <source>
        <dbReference type="PIRSR" id="PIRSR000138-2"/>
    </source>
</evidence>
<evidence type="ECO:0000256" key="3">
    <source>
        <dbReference type="ARBA" id="ARBA00023002"/>
    </source>
</evidence>
<feature type="binding site" evidence="8">
    <location>
        <position position="182"/>
    </location>
    <ligand>
        <name>glyoxylate</name>
        <dbReference type="ChEBI" id="CHEBI:36655"/>
    </ligand>
</feature>
<dbReference type="PROSITE" id="PS00557">
    <property type="entry name" value="FMN_HYDROXY_ACID_DH_1"/>
    <property type="match status" value="1"/>
</dbReference>
<feature type="binding site" evidence="8">
    <location>
        <begin position="323"/>
        <end position="324"/>
    </location>
    <ligand>
        <name>FMN</name>
        <dbReference type="ChEBI" id="CHEBI:58210"/>
    </ligand>
</feature>
<dbReference type="GO" id="GO:0016491">
    <property type="term" value="F:oxidoreductase activity"/>
    <property type="evidence" value="ECO:0007669"/>
    <property type="project" value="UniProtKB-KW"/>
</dbReference>
<evidence type="ECO:0000256" key="4">
    <source>
        <dbReference type="ARBA" id="ARBA00024042"/>
    </source>
</evidence>
<dbReference type="GO" id="GO:0005737">
    <property type="term" value="C:cytoplasm"/>
    <property type="evidence" value="ECO:0007669"/>
    <property type="project" value="UniProtKB-ARBA"/>
</dbReference>
<feature type="binding site" evidence="8">
    <location>
        <position position="173"/>
    </location>
    <ligand>
        <name>FMN</name>
        <dbReference type="ChEBI" id="CHEBI:58210"/>
    </ligand>
</feature>
<dbReference type="Gene3D" id="3.20.20.70">
    <property type="entry name" value="Aldolase class I"/>
    <property type="match status" value="1"/>
</dbReference>
<proteinExistence type="inferred from homology"/>
<feature type="domain" description="FMN hydroxy acid dehydrogenase" evidence="9">
    <location>
        <begin position="5"/>
        <end position="374"/>
    </location>
</feature>
<feature type="binding site" evidence="8">
    <location>
        <begin position="84"/>
        <end position="86"/>
    </location>
    <ligand>
        <name>FMN</name>
        <dbReference type="ChEBI" id="CHEBI:58210"/>
    </ligand>
</feature>